<dbReference type="GO" id="GO:0005886">
    <property type="term" value="C:plasma membrane"/>
    <property type="evidence" value="ECO:0007669"/>
    <property type="project" value="TreeGrafter"/>
</dbReference>
<name>A0A5C7GSW4_9ROSI</name>
<keyword evidence="2" id="KW-0808">Transferase</keyword>
<dbReference type="EMBL" id="VAHF01000013">
    <property type="protein sequence ID" value="TXG47216.1"/>
    <property type="molecule type" value="Genomic_DNA"/>
</dbReference>
<accession>A0A5C7GSW4</accession>
<dbReference type="Pfam" id="PF07714">
    <property type="entry name" value="PK_Tyr_Ser-Thr"/>
    <property type="match status" value="1"/>
</dbReference>
<dbReference type="InterPro" id="IPR003609">
    <property type="entry name" value="Pan_app"/>
</dbReference>
<keyword evidence="3" id="KW-0547">Nucleotide-binding</keyword>
<evidence type="ECO:0000256" key="3">
    <source>
        <dbReference type="ARBA" id="ARBA00022741"/>
    </source>
</evidence>
<keyword evidence="4" id="KW-0418">Kinase</keyword>
<dbReference type="GO" id="GO:0004674">
    <property type="term" value="F:protein serine/threonine kinase activity"/>
    <property type="evidence" value="ECO:0007669"/>
    <property type="project" value="UniProtKB-KW"/>
</dbReference>
<feature type="domain" description="Apple" evidence="7">
    <location>
        <begin position="1"/>
        <end position="77"/>
    </location>
</feature>
<dbReference type="OrthoDB" id="4062651at2759"/>
<protein>
    <recommendedName>
        <fullName evidence="7">Apple domain-containing protein</fullName>
    </recommendedName>
</protein>
<dbReference type="InterPro" id="IPR001245">
    <property type="entry name" value="Ser-Thr/Tyr_kinase_cat_dom"/>
</dbReference>
<sequence length="205" mass="23049">MRLEAVKLPDARNSNLYSNRNLKECERECLKSCNCTGYAILDVTGSEQGCITCRVLLLLVEEASEEESGYMSLKYTLDGVFSMKSDIFSFGVILLEIISGKKNRGFFHDDPYSNLIQYTWELWRDGKALEIVDSCITDSYSSNELLRCIQVGHLCAQDNARDRPSMSTVVFMLCNETILPSPKKSTFATGKNEPNSSTTGHKVFH</sequence>
<keyword evidence="1" id="KW-0723">Serine/threonine-protein kinase</keyword>
<comment type="caution">
    <text evidence="8">The sequence shown here is derived from an EMBL/GenBank/DDBJ whole genome shotgun (WGS) entry which is preliminary data.</text>
</comment>
<evidence type="ECO:0000313" key="8">
    <source>
        <dbReference type="EMBL" id="TXG47216.1"/>
    </source>
</evidence>
<keyword evidence="5" id="KW-0067">ATP-binding</keyword>
<dbReference type="PANTHER" id="PTHR27002:SF839">
    <property type="entry name" value="NON-SPECIFIC SERINE_THREONINE PROTEIN KINASE"/>
    <property type="match status" value="1"/>
</dbReference>
<feature type="region of interest" description="Disordered" evidence="6">
    <location>
        <begin position="184"/>
        <end position="205"/>
    </location>
</feature>
<dbReference type="PANTHER" id="PTHR27002">
    <property type="entry name" value="RECEPTOR-LIKE SERINE/THREONINE-PROTEIN KINASE SD1-8"/>
    <property type="match status" value="1"/>
</dbReference>
<dbReference type="GO" id="GO:0005524">
    <property type="term" value="F:ATP binding"/>
    <property type="evidence" value="ECO:0007669"/>
    <property type="project" value="UniProtKB-KW"/>
</dbReference>
<evidence type="ECO:0000256" key="5">
    <source>
        <dbReference type="ARBA" id="ARBA00022840"/>
    </source>
</evidence>
<dbReference type="Gene3D" id="1.10.510.10">
    <property type="entry name" value="Transferase(Phosphotransferase) domain 1"/>
    <property type="match status" value="1"/>
</dbReference>
<dbReference type="PROSITE" id="PS50948">
    <property type="entry name" value="PAN"/>
    <property type="match status" value="1"/>
</dbReference>
<dbReference type="InterPro" id="IPR011009">
    <property type="entry name" value="Kinase-like_dom_sf"/>
</dbReference>
<evidence type="ECO:0000256" key="2">
    <source>
        <dbReference type="ARBA" id="ARBA00022679"/>
    </source>
</evidence>
<reference evidence="9" key="1">
    <citation type="journal article" date="2019" name="Gigascience">
        <title>De novo genome assembly of the endangered Acer yangbiense, a plant species with extremely small populations endemic to Yunnan Province, China.</title>
        <authorList>
            <person name="Yang J."/>
            <person name="Wariss H.M."/>
            <person name="Tao L."/>
            <person name="Zhang R."/>
            <person name="Yun Q."/>
            <person name="Hollingsworth P."/>
            <person name="Dao Z."/>
            <person name="Luo G."/>
            <person name="Guo H."/>
            <person name="Ma Y."/>
            <person name="Sun W."/>
        </authorList>
    </citation>
    <scope>NUCLEOTIDE SEQUENCE [LARGE SCALE GENOMIC DNA]</scope>
    <source>
        <strain evidence="9">cv. Malutang</strain>
    </source>
</reference>
<evidence type="ECO:0000313" key="9">
    <source>
        <dbReference type="Proteomes" id="UP000323000"/>
    </source>
</evidence>
<evidence type="ECO:0000256" key="6">
    <source>
        <dbReference type="SAM" id="MobiDB-lite"/>
    </source>
</evidence>
<keyword evidence="9" id="KW-1185">Reference proteome</keyword>
<evidence type="ECO:0000256" key="4">
    <source>
        <dbReference type="ARBA" id="ARBA00022777"/>
    </source>
</evidence>
<proteinExistence type="predicted"/>
<evidence type="ECO:0000256" key="1">
    <source>
        <dbReference type="ARBA" id="ARBA00022527"/>
    </source>
</evidence>
<organism evidence="8 9">
    <name type="scientific">Acer yangbiense</name>
    <dbReference type="NCBI Taxonomy" id="1000413"/>
    <lineage>
        <taxon>Eukaryota</taxon>
        <taxon>Viridiplantae</taxon>
        <taxon>Streptophyta</taxon>
        <taxon>Embryophyta</taxon>
        <taxon>Tracheophyta</taxon>
        <taxon>Spermatophyta</taxon>
        <taxon>Magnoliopsida</taxon>
        <taxon>eudicotyledons</taxon>
        <taxon>Gunneridae</taxon>
        <taxon>Pentapetalae</taxon>
        <taxon>rosids</taxon>
        <taxon>malvids</taxon>
        <taxon>Sapindales</taxon>
        <taxon>Sapindaceae</taxon>
        <taxon>Hippocastanoideae</taxon>
        <taxon>Acereae</taxon>
        <taxon>Acer</taxon>
    </lineage>
</organism>
<dbReference type="Proteomes" id="UP000323000">
    <property type="component" value="Chromosome 13"/>
</dbReference>
<gene>
    <name evidence="8" type="ORF">EZV62_026510</name>
</gene>
<evidence type="ECO:0000259" key="7">
    <source>
        <dbReference type="PROSITE" id="PS50948"/>
    </source>
</evidence>
<dbReference type="SUPFAM" id="SSF56112">
    <property type="entry name" value="Protein kinase-like (PK-like)"/>
    <property type="match status" value="1"/>
</dbReference>
<dbReference type="AlphaFoldDB" id="A0A5C7GSW4"/>
<dbReference type="Pfam" id="PF08276">
    <property type="entry name" value="PAN_2"/>
    <property type="match status" value="1"/>
</dbReference>